<reference evidence="9 10" key="1">
    <citation type="submission" date="2018-03" db="EMBL/GenBank/DDBJ databases">
        <title>Genomic Encyclopedia of Archaeal and Bacterial Type Strains, Phase II (KMG-II): from individual species to whole genera.</title>
        <authorList>
            <person name="Goeker M."/>
        </authorList>
    </citation>
    <scope>NUCLEOTIDE SEQUENCE [LARGE SCALE GENOMIC DNA]</scope>
    <source>
        <strain evidence="9 10">DSM 44720</strain>
    </source>
</reference>
<evidence type="ECO:0000256" key="3">
    <source>
        <dbReference type="ARBA" id="ARBA00022553"/>
    </source>
</evidence>
<keyword evidence="4" id="KW-0808">Transferase</keyword>
<dbReference type="InterPro" id="IPR036890">
    <property type="entry name" value="HATPase_C_sf"/>
</dbReference>
<keyword evidence="10" id="KW-1185">Reference proteome</keyword>
<comment type="catalytic activity">
    <reaction evidence="1">
        <text>ATP + protein L-histidine = ADP + protein N-phospho-L-histidine.</text>
        <dbReference type="EC" id="2.7.13.3"/>
    </reaction>
</comment>
<feature type="transmembrane region" description="Helical" evidence="7">
    <location>
        <begin position="353"/>
        <end position="372"/>
    </location>
</feature>
<feature type="domain" description="Histidine kinase/HSP90-like ATPase" evidence="8">
    <location>
        <begin position="562"/>
        <end position="675"/>
    </location>
</feature>
<dbReference type="PANTHER" id="PTHR45436:SF5">
    <property type="entry name" value="SENSOR HISTIDINE KINASE TRCS"/>
    <property type="match status" value="1"/>
</dbReference>
<dbReference type="Proteomes" id="UP000239494">
    <property type="component" value="Unassembled WGS sequence"/>
</dbReference>
<feature type="compositionally biased region" description="Basic and acidic residues" evidence="6">
    <location>
        <begin position="839"/>
        <end position="852"/>
    </location>
</feature>
<organism evidence="9 10">
    <name type="scientific">Umezawaea tangerina</name>
    <dbReference type="NCBI Taxonomy" id="84725"/>
    <lineage>
        <taxon>Bacteria</taxon>
        <taxon>Bacillati</taxon>
        <taxon>Actinomycetota</taxon>
        <taxon>Actinomycetes</taxon>
        <taxon>Pseudonocardiales</taxon>
        <taxon>Pseudonocardiaceae</taxon>
        <taxon>Umezawaea</taxon>
    </lineage>
</organism>
<evidence type="ECO:0000256" key="5">
    <source>
        <dbReference type="ARBA" id="ARBA00022777"/>
    </source>
</evidence>
<evidence type="ECO:0000256" key="7">
    <source>
        <dbReference type="SAM" id="Phobius"/>
    </source>
</evidence>
<dbReference type="EMBL" id="PVTF01000006">
    <property type="protein sequence ID" value="PRY40327.1"/>
    <property type="molecule type" value="Genomic_DNA"/>
</dbReference>
<keyword evidence="7" id="KW-1133">Transmembrane helix</keyword>
<gene>
    <name evidence="9" type="ORF">CLV43_10661</name>
</gene>
<dbReference type="AlphaFoldDB" id="A0A2T0T3T6"/>
<dbReference type="GO" id="GO:0000160">
    <property type="term" value="P:phosphorelay signal transduction system"/>
    <property type="evidence" value="ECO:0007669"/>
    <property type="project" value="TreeGrafter"/>
</dbReference>
<dbReference type="InterPro" id="IPR050428">
    <property type="entry name" value="TCS_sensor_his_kinase"/>
</dbReference>
<evidence type="ECO:0000256" key="2">
    <source>
        <dbReference type="ARBA" id="ARBA00012438"/>
    </source>
</evidence>
<keyword evidence="5 9" id="KW-0418">Kinase</keyword>
<dbReference type="InterPro" id="IPR003594">
    <property type="entry name" value="HATPase_dom"/>
</dbReference>
<feature type="region of interest" description="Disordered" evidence="6">
    <location>
        <begin position="694"/>
        <end position="852"/>
    </location>
</feature>
<dbReference type="Pfam" id="PF02518">
    <property type="entry name" value="HATPase_c"/>
    <property type="match status" value="1"/>
</dbReference>
<proteinExistence type="predicted"/>
<accession>A0A2T0T3T6</accession>
<dbReference type="EC" id="2.7.13.3" evidence="2"/>
<keyword evidence="7" id="KW-0812">Transmembrane</keyword>
<evidence type="ECO:0000256" key="1">
    <source>
        <dbReference type="ARBA" id="ARBA00000085"/>
    </source>
</evidence>
<feature type="transmembrane region" description="Helical" evidence="7">
    <location>
        <begin position="56"/>
        <end position="74"/>
    </location>
</feature>
<feature type="compositionally biased region" description="Basic and acidic residues" evidence="6">
    <location>
        <begin position="821"/>
        <end position="830"/>
    </location>
</feature>
<keyword evidence="3" id="KW-0597">Phosphoprotein</keyword>
<dbReference type="InterPro" id="IPR013587">
    <property type="entry name" value="Nitrate/nitrite_sensing"/>
</dbReference>
<comment type="caution">
    <text evidence="9">The sequence shown here is derived from an EMBL/GenBank/DDBJ whole genome shotgun (WGS) entry which is preliminary data.</text>
</comment>
<dbReference type="SUPFAM" id="SSF55874">
    <property type="entry name" value="ATPase domain of HSP90 chaperone/DNA topoisomerase II/histidine kinase"/>
    <property type="match status" value="1"/>
</dbReference>
<dbReference type="SMART" id="SM00387">
    <property type="entry name" value="HATPase_c"/>
    <property type="match status" value="1"/>
</dbReference>
<evidence type="ECO:0000256" key="4">
    <source>
        <dbReference type="ARBA" id="ARBA00022679"/>
    </source>
</evidence>
<dbReference type="GO" id="GO:0004673">
    <property type="term" value="F:protein histidine kinase activity"/>
    <property type="evidence" value="ECO:0007669"/>
    <property type="project" value="UniProtKB-EC"/>
</dbReference>
<evidence type="ECO:0000313" key="10">
    <source>
        <dbReference type="Proteomes" id="UP000239494"/>
    </source>
</evidence>
<evidence type="ECO:0000313" key="9">
    <source>
        <dbReference type="EMBL" id="PRY40327.1"/>
    </source>
</evidence>
<name>A0A2T0T3T6_9PSEU</name>
<feature type="compositionally biased region" description="Basic and acidic residues" evidence="6">
    <location>
        <begin position="784"/>
        <end position="793"/>
    </location>
</feature>
<keyword evidence="7" id="KW-0472">Membrane</keyword>
<dbReference type="Pfam" id="PF08376">
    <property type="entry name" value="NIT"/>
    <property type="match status" value="1"/>
</dbReference>
<evidence type="ECO:0000256" key="6">
    <source>
        <dbReference type="SAM" id="MobiDB-lite"/>
    </source>
</evidence>
<dbReference type="Gene3D" id="3.30.565.10">
    <property type="entry name" value="Histidine kinase-like ATPase, C-terminal domain"/>
    <property type="match status" value="1"/>
</dbReference>
<dbReference type="GO" id="GO:0005886">
    <property type="term" value="C:plasma membrane"/>
    <property type="evidence" value="ECO:0007669"/>
    <property type="project" value="TreeGrafter"/>
</dbReference>
<dbReference type="PANTHER" id="PTHR45436">
    <property type="entry name" value="SENSOR HISTIDINE KINASE YKOH"/>
    <property type="match status" value="1"/>
</dbReference>
<protein>
    <recommendedName>
        <fullName evidence="2">histidine kinase</fullName>
        <ecNumber evidence="2">2.7.13.3</ecNumber>
    </recommendedName>
</protein>
<feature type="compositionally biased region" description="Basic and acidic residues" evidence="6">
    <location>
        <begin position="694"/>
        <end position="709"/>
    </location>
</feature>
<sequence>MMIFQCYRFVANRVTWPQADLTCSACPGKTRFTKLRSAVKQKSSSETNYKTIRTRLTGVVVVPSVVLLLMWALFSSYTVFDGFYQRAVAQGVKDASIPAVQTFAAIQRERELTMTSLSQPGSSADLRAQQARTDEGLGVMRSAFATLSGSAPQQVVDGINNMNGLLSQLPNRRAQVEAGKTPKREIYDYYNSLLDAAHTLFTTQARIVPDPVAVQGGLASTQYFQAADWMSRATSIASGSLAANEFTDDDRVEFANLVGAYRSSLSDIQPYAEPRVREHHRRITESEDWKKVENYQAGLIRSDGERPTSVVSLQDWQAATSALGTELTKLVTEQSVDATDVTLVNGENKFNTVLIGSLIALLAVVIGIFVAVRISNRLVNRALISRLVKLKNDSLDLAHERLPDIVERLRKGEHVDVEAEVPSLDYGQDEIGQVADAFNAAQFTAVAAAVKESQVRDGVNRVFLDIAHRNQGLVHRQLKILDKLEREEESPEQLDALFQLDHLATRARRNAENLIILAGEQPGRQWRKPVRMIDILRAGVAETEQYVRVKMNPVPDTALVGGAVADTIHLIAELVDNATAFSSPRSQVQVHSSQVPQGIVVEIEDHGLGMSPEDRARANEMLANPPEFDAMSLRGESRLGLFVVARLADRRKIRVELRESLYGGTLALVLIPSEIVAGPSSNVEPANANEITARRGAPEHDLVHSEAARQGDLSGEARFPGAPGESSSGVEDFWAKAETEIAGDSHAAQRSPVIAQVELPRRSREAQWPVDDPEAPETVQMKMDLPRSRPELPRRRRQQNLAPQLATDDHLIAPEPIAEAEIERSAERTRQGLAAFQKGAREARRGDNDLEP</sequence>
<evidence type="ECO:0000259" key="8">
    <source>
        <dbReference type="SMART" id="SM00387"/>
    </source>
</evidence>